<name>A0ABQ3E419_9HYPH</name>
<feature type="domain" description="DJ-1/PfpI" evidence="1">
    <location>
        <begin position="6"/>
        <end position="166"/>
    </location>
</feature>
<dbReference type="EMBL" id="BMXE01000001">
    <property type="protein sequence ID" value="GHB21774.1"/>
    <property type="molecule type" value="Genomic_DNA"/>
</dbReference>
<comment type="caution">
    <text evidence="2">The sequence shown here is derived from an EMBL/GenBank/DDBJ whole genome shotgun (WGS) entry which is preliminary data.</text>
</comment>
<reference evidence="3" key="1">
    <citation type="journal article" date="2019" name="Int. J. Syst. Evol. Microbiol.">
        <title>The Global Catalogue of Microorganisms (GCM) 10K type strain sequencing project: providing services to taxonomists for standard genome sequencing and annotation.</title>
        <authorList>
            <consortium name="The Broad Institute Genomics Platform"/>
            <consortium name="The Broad Institute Genome Sequencing Center for Infectious Disease"/>
            <person name="Wu L."/>
            <person name="Ma J."/>
        </authorList>
    </citation>
    <scope>NUCLEOTIDE SEQUENCE [LARGE SCALE GENOMIC DNA]</scope>
    <source>
        <strain evidence="3">KCTC 12861</strain>
    </source>
</reference>
<organism evidence="2 3">
    <name type="scientific">Pseudovibrio japonicus</name>
    <dbReference type="NCBI Taxonomy" id="366534"/>
    <lineage>
        <taxon>Bacteria</taxon>
        <taxon>Pseudomonadati</taxon>
        <taxon>Pseudomonadota</taxon>
        <taxon>Alphaproteobacteria</taxon>
        <taxon>Hyphomicrobiales</taxon>
        <taxon>Stappiaceae</taxon>
        <taxon>Pseudovibrio</taxon>
    </lineage>
</organism>
<dbReference type="InterPro" id="IPR002818">
    <property type="entry name" value="DJ-1/PfpI"/>
</dbReference>
<dbReference type="Proteomes" id="UP000637980">
    <property type="component" value="Unassembled WGS sequence"/>
</dbReference>
<sequence>MKTIGAVIFEGFELLDLYGPLEMFALAGKDLQIQLLSHEEGTVKSAQGPTALPDAMLTNQSAYDILLVPGGPGTRALVSDTSFLELIQKAAGRAELVLSVCTGAALLAKAGLLDGHTATTNKYAWSWAISQSDNVRWQRKARWVEDGKFFTSSGVSAGIDMSLAVIVRLYGRQTAEKAALFAEYVWSDDPHNDPFAQAHGLI</sequence>
<dbReference type="CDD" id="cd03139">
    <property type="entry name" value="GATase1_PfpI_2"/>
    <property type="match status" value="1"/>
</dbReference>
<protein>
    <submittedName>
        <fullName evidence="2">ThiJ/PfpI family protein</fullName>
    </submittedName>
</protein>
<evidence type="ECO:0000313" key="2">
    <source>
        <dbReference type="EMBL" id="GHB21774.1"/>
    </source>
</evidence>
<dbReference type="PANTHER" id="PTHR43130">
    <property type="entry name" value="ARAC-FAMILY TRANSCRIPTIONAL REGULATOR"/>
    <property type="match status" value="1"/>
</dbReference>
<dbReference type="SUPFAM" id="SSF52317">
    <property type="entry name" value="Class I glutamine amidotransferase-like"/>
    <property type="match status" value="1"/>
</dbReference>
<dbReference type="Gene3D" id="3.40.50.880">
    <property type="match status" value="1"/>
</dbReference>
<dbReference type="RefSeq" id="WP_189435377.1">
    <property type="nucleotide sequence ID" value="NZ_BMXE01000001.1"/>
</dbReference>
<dbReference type="InterPro" id="IPR052158">
    <property type="entry name" value="INH-QAR"/>
</dbReference>
<dbReference type="PANTHER" id="PTHR43130:SF15">
    <property type="entry name" value="THIJ_PFPI FAMILY PROTEIN (AFU_ORTHOLOGUE AFUA_5G14240)"/>
    <property type="match status" value="1"/>
</dbReference>
<gene>
    <name evidence="2" type="ORF">GCM10007094_07350</name>
</gene>
<proteinExistence type="predicted"/>
<evidence type="ECO:0000259" key="1">
    <source>
        <dbReference type="Pfam" id="PF01965"/>
    </source>
</evidence>
<keyword evidence="3" id="KW-1185">Reference proteome</keyword>
<dbReference type="InterPro" id="IPR029062">
    <property type="entry name" value="Class_I_gatase-like"/>
</dbReference>
<accession>A0ABQ3E419</accession>
<dbReference type="Pfam" id="PF01965">
    <property type="entry name" value="DJ-1_PfpI"/>
    <property type="match status" value="1"/>
</dbReference>
<evidence type="ECO:0000313" key="3">
    <source>
        <dbReference type="Proteomes" id="UP000637980"/>
    </source>
</evidence>